<dbReference type="EMBL" id="GBEZ01012507">
    <property type="protein sequence ID" value="JAC73383.1"/>
    <property type="molecule type" value="Transcribed_RNA"/>
</dbReference>
<dbReference type="GO" id="GO:0003690">
    <property type="term" value="F:double-stranded DNA binding"/>
    <property type="evidence" value="ECO:0007669"/>
    <property type="project" value="TreeGrafter"/>
</dbReference>
<dbReference type="SUPFAM" id="SSF82199">
    <property type="entry name" value="SET domain"/>
    <property type="match status" value="1"/>
</dbReference>
<dbReference type="GO" id="GO:0042054">
    <property type="term" value="F:histone methyltransferase activity"/>
    <property type="evidence" value="ECO:0007669"/>
    <property type="project" value="TreeGrafter"/>
</dbReference>
<dbReference type="PANTHER" id="PTHR45660">
    <property type="entry name" value="HISTONE-LYSINE N-METHYLTRANSFERASE SETMAR"/>
    <property type="match status" value="1"/>
</dbReference>
<evidence type="ECO:0000259" key="5">
    <source>
        <dbReference type="PROSITE" id="PS51015"/>
    </source>
</evidence>
<dbReference type="GO" id="GO:0005634">
    <property type="term" value="C:nucleus"/>
    <property type="evidence" value="ECO:0007669"/>
    <property type="project" value="UniProtKB-SubCell"/>
</dbReference>
<evidence type="ECO:0000256" key="1">
    <source>
        <dbReference type="ARBA" id="ARBA00004286"/>
    </source>
</evidence>
<dbReference type="InterPro" id="IPR003105">
    <property type="entry name" value="SRA_YDG"/>
</dbReference>
<organism evidence="6">
    <name type="scientific">Tetraselmis sp. GSL018</name>
    <dbReference type="NCBI Taxonomy" id="582737"/>
    <lineage>
        <taxon>Eukaryota</taxon>
        <taxon>Viridiplantae</taxon>
        <taxon>Chlorophyta</taxon>
        <taxon>core chlorophytes</taxon>
        <taxon>Chlorodendrophyceae</taxon>
        <taxon>Chlorodendrales</taxon>
        <taxon>Chlorodendraceae</taxon>
        <taxon>Tetraselmis</taxon>
    </lineage>
</organism>
<protein>
    <submittedName>
        <fullName evidence="6">E3 ubiquitin-protein ligase UHRF1</fullName>
    </submittedName>
</protein>
<evidence type="ECO:0000313" key="6">
    <source>
        <dbReference type="EMBL" id="JAC73383.1"/>
    </source>
</evidence>
<dbReference type="InterPro" id="IPR001214">
    <property type="entry name" value="SET_dom"/>
</dbReference>
<keyword evidence="2 3" id="KW-0539">Nucleus</keyword>
<evidence type="ECO:0000256" key="3">
    <source>
        <dbReference type="PROSITE-ProRule" id="PRU00358"/>
    </source>
</evidence>
<dbReference type="SUPFAM" id="SSF88697">
    <property type="entry name" value="PUA domain-like"/>
    <property type="match status" value="1"/>
</dbReference>
<name>A0A061RN16_9CHLO</name>
<dbReference type="SMART" id="SM00466">
    <property type="entry name" value="SRA"/>
    <property type="match status" value="1"/>
</dbReference>
<dbReference type="Pfam" id="PF00856">
    <property type="entry name" value="SET"/>
    <property type="match status" value="1"/>
</dbReference>
<gene>
    <name evidence="6" type="primary">UHRF1</name>
    <name evidence="6" type="ORF">TSPGSL018_28997</name>
</gene>
<dbReference type="InterPro" id="IPR036987">
    <property type="entry name" value="SRA-YDG_sf"/>
</dbReference>
<feature type="domain" description="YDG" evidence="5">
    <location>
        <begin position="142"/>
        <end position="282"/>
    </location>
</feature>
<dbReference type="Pfam" id="PF02182">
    <property type="entry name" value="SAD_SRA"/>
    <property type="match status" value="1"/>
</dbReference>
<comment type="subcellular location">
    <subcellularLocation>
        <location evidence="1">Chromosome</location>
    </subcellularLocation>
    <subcellularLocation>
        <location evidence="3">Nucleus</location>
    </subcellularLocation>
</comment>
<evidence type="ECO:0000256" key="4">
    <source>
        <dbReference type="SAM" id="MobiDB-lite"/>
    </source>
</evidence>
<dbReference type="PANTHER" id="PTHR45660:SF13">
    <property type="entry name" value="HISTONE-LYSINE N-METHYLTRANSFERASE SETMAR"/>
    <property type="match status" value="1"/>
</dbReference>
<dbReference type="InterPro" id="IPR051357">
    <property type="entry name" value="H3K9_HMTase_SUVAR3-9"/>
</dbReference>
<dbReference type="Gene3D" id="2.170.270.10">
    <property type="entry name" value="SET domain"/>
    <property type="match status" value="1"/>
</dbReference>
<feature type="non-terminal residue" evidence="6">
    <location>
        <position position="1"/>
    </location>
</feature>
<dbReference type="Gene3D" id="2.30.280.10">
    <property type="entry name" value="SRA-YDG"/>
    <property type="match status" value="1"/>
</dbReference>
<feature type="region of interest" description="Disordered" evidence="4">
    <location>
        <begin position="1"/>
        <end position="102"/>
    </location>
</feature>
<accession>A0A061RN16</accession>
<dbReference type="PROSITE" id="PS51015">
    <property type="entry name" value="YDG"/>
    <property type="match status" value="1"/>
</dbReference>
<feature type="compositionally biased region" description="Basic residues" evidence="4">
    <location>
        <begin position="611"/>
        <end position="620"/>
    </location>
</feature>
<reference evidence="6" key="1">
    <citation type="submission" date="2014-05" db="EMBL/GenBank/DDBJ databases">
        <title>The transcriptome of the halophilic microalga Tetraselmis sp. GSL018 isolated from the Great Salt Lake, Utah.</title>
        <authorList>
            <person name="Jinkerson R.E."/>
            <person name="D'Adamo S."/>
            <person name="Posewitz M.C."/>
        </authorList>
    </citation>
    <scope>NUCLEOTIDE SEQUENCE</scope>
    <source>
        <strain evidence="6">GSL018</strain>
    </source>
</reference>
<dbReference type="AlphaFoldDB" id="A0A061RN16"/>
<sequence>SEGAEEPQAWLDAVAGSADDPMEAEAVPAPISAAGKGRPDPGLAMEGHLGGTAAGLRAKHGQAPGEAPQAVTAVQEPRPDPADARAAVGQSTPGDEKARRGVEERLQYYRELKLKKAGQRKPDMIACKEMAAAGMLPEMRYGLVPGVEVGEIFREKGELEVAGLHKGIMRGIAWPKDMEPGARGAYSIILSGAYHDDRDEGDAFDYTGMGLQGNQTYTAGNLALKYNIETGTPVRVIRYLEKDKNSGVAGYIYDGLYDVVRTWTEQSMDKTGRTVIMFRLEKHRDNTKAAGPPVVFRPAVYSSLCFLQLGRYRSTTLVTNTARPKKAQKTSQASLDAKEEQRLGEVRARPGLLCEDISGGKEPVRIPVINTEDDEPMPRLEYVASTVLSSAARAQAERAAKATNRLSMPLAEGLRGPVTPALGAYDGPRWPVTPALGAYDGPRGILPCICPEGIDEAFSPHRYQLVSRGIQLPLEVFKTPGGVKGWGVRCSEFISGGTFVCEYAGHLITDEEAEHLTGEGDSDYFFAMDHFHLMLRGAIEASSAGGSIHLEPICFLGGREHPPRAHCPARDPGEVCQHAGAPRDRCPADRECWPVHQPLGGGEPQHPDRLHRQHPQPHLL</sequence>
<dbReference type="InterPro" id="IPR015947">
    <property type="entry name" value="PUA-like_sf"/>
</dbReference>
<proteinExistence type="predicted"/>
<dbReference type="GO" id="GO:0005694">
    <property type="term" value="C:chromosome"/>
    <property type="evidence" value="ECO:0007669"/>
    <property type="project" value="UniProtKB-SubCell"/>
</dbReference>
<feature type="region of interest" description="Disordered" evidence="4">
    <location>
        <begin position="597"/>
        <end position="620"/>
    </location>
</feature>
<evidence type="ECO:0000256" key="2">
    <source>
        <dbReference type="ARBA" id="ARBA00023242"/>
    </source>
</evidence>
<dbReference type="InterPro" id="IPR046341">
    <property type="entry name" value="SET_dom_sf"/>
</dbReference>
<feature type="region of interest" description="Disordered" evidence="4">
    <location>
        <begin position="320"/>
        <end position="342"/>
    </location>
</feature>